<evidence type="ECO:0000313" key="3">
    <source>
        <dbReference type="EMBL" id="MDT0248726.1"/>
    </source>
</evidence>
<feature type="transmembrane region" description="Helical" evidence="2">
    <location>
        <begin position="46"/>
        <end position="66"/>
    </location>
</feature>
<gene>
    <name evidence="3" type="ORF">RMW62_06470</name>
</gene>
<name>A0AAE4G2M7_9ACTO</name>
<evidence type="ECO:0000313" key="4">
    <source>
        <dbReference type="Proteomes" id="UP001180729"/>
    </source>
</evidence>
<protein>
    <submittedName>
        <fullName evidence="3">Uncharacterized protein</fullName>
    </submittedName>
</protein>
<dbReference type="RefSeq" id="WP_311372659.1">
    <property type="nucleotide sequence ID" value="NZ_JAMZMH010000006.1"/>
</dbReference>
<comment type="caution">
    <text evidence="3">The sequence shown here is derived from an EMBL/GenBank/DDBJ whole genome shotgun (WGS) entry which is preliminary data.</text>
</comment>
<dbReference type="EMBL" id="JAMZMH010000006">
    <property type="protein sequence ID" value="MDT0248726.1"/>
    <property type="molecule type" value="Genomic_DNA"/>
</dbReference>
<feature type="transmembrane region" description="Helical" evidence="2">
    <location>
        <begin position="92"/>
        <end position="110"/>
    </location>
</feature>
<evidence type="ECO:0000256" key="1">
    <source>
        <dbReference type="SAM" id="MobiDB-lite"/>
    </source>
</evidence>
<keyword evidence="2" id="KW-0812">Transmembrane</keyword>
<reference evidence="3" key="1">
    <citation type="submission" date="2022-06" db="EMBL/GenBank/DDBJ databases">
        <title>Draft Genome Sequences of Three Actinomyces oris Strains, Isolated from Healthy Human Feces.</title>
        <authorList>
            <person name="Ye Y."/>
            <person name="Liu C."/>
            <person name="Zhao J."/>
            <person name="Xu J."/>
            <person name="Huang H."/>
            <person name="Wang B."/>
            <person name="Wei J."/>
            <person name="Jing X."/>
        </authorList>
    </citation>
    <scope>NUCLEOTIDE SEQUENCE</scope>
    <source>
        <strain evidence="3">CNGBCC1803368</strain>
    </source>
</reference>
<dbReference type="AlphaFoldDB" id="A0AAE4G2M7"/>
<keyword evidence="2" id="KW-1133">Transmembrane helix</keyword>
<accession>A0AAE4G2M7</accession>
<feature type="region of interest" description="Disordered" evidence="1">
    <location>
        <begin position="734"/>
        <end position="779"/>
    </location>
</feature>
<dbReference type="Proteomes" id="UP001180729">
    <property type="component" value="Unassembled WGS sequence"/>
</dbReference>
<evidence type="ECO:0000256" key="2">
    <source>
        <dbReference type="SAM" id="Phobius"/>
    </source>
</evidence>
<feature type="transmembrane region" description="Helical" evidence="2">
    <location>
        <begin position="137"/>
        <end position="160"/>
    </location>
</feature>
<organism evidence="3 4">
    <name type="scientific">Actinomyces oris</name>
    <dbReference type="NCBI Taxonomy" id="544580"/>
    <lineage>
        <taxon>Bacteria</taxon>
        <taxon>Bacillati</taxon>
        <taxon>Actinomycetota</taxon>
        <taxon>Actinomycetes</taxon>
        <taxon>Actinomycetales</taxon>
        <taxon>Actinomycetaceae</taxon>
        <taxon>Actinomyces</taxon>
    </lineage>
</organism>
<keyword evidence="2" id="KW-0472">Membrane</keyword>
<sequence>MTLKIAGLAIIYTVTYRLYRRRLPRIRRRLGIALGKLNETTITLGLGRLSQVAVFAVTSFLTYFIAKHQQWAPWRSIFKGYSSPSAILSDNAPALLAILVFITSSAANAVRDRKQGGTYFGEFLSSYLIYRSITSDIIWTPLFNALTFVVLVFPLFINLLNTGESSFFYWGTMNPYTTALSIWTSALIVVAIVLLFNFLSLLNQAMTQLFHPDAIKTHIRNDVKARVYSNIKTIFKLKDGDKRGLTNASITNYIEIMDSFPEEEQVKYFQVTVGSAAWSPISSLTYKSSGQRSTQNIRGWKCRRLQHPIVSLSFLRHTIQLERLHSLEQVMRGRHDAIIAALNSQTSVSKSLHNQLLTQVTYDAALMDKLVYRARFPDWGNEDFKETGIVSEVNRLPETHSLSVISRNIMPRFPYDQLQDVPWVISLTSITYRELARTIHNSFPPTTPLSDRHSIISLDMILSSANAIIHEPTRRYVLHTLIEALISSLIINRHPDEKLSADVLEILIPTLRLQIRSPQRLELPPSSSELRIAMDELLVNCIKTHLRPLTPLSPESYSEMLKYVSEEERVAAFLYMLIYNNVRGYEVSATVLASFVEALRHHRRILGDSIKELYKTTPTFFDGSSFFSHVPSRSGLKWLLEILEAPITVSVYLDLIEREKCGDIKLDFTSLLLWRTLVGRRLYYGEHFIENGTDSLTEWDIEKARRGAINAADILERAGMEDEARILRSIFPPQESPEDLAEQKPQKTVSARPLTHLHRKPTPGADRRLSNRQMHRRQH</sequence>
<proteinExistence type="predicted"/>
<feature type="transmembrane region" description="Helical" evidence="2">
    <location>
        <begin position="180"/>
        <end position="202"/>
    </location>
</feature>